<accession>S8CHL2</accession>
<protein>
    <recommendedName>
        <fullName evidence="4">Plastid lipid-associated protein/fibrillin conserved domain-containing protein</fullName>
    </recommendedName>
</protein>
<feature type="domain" description="Plastid lipid-associated protein/fibrillin conserved" evidence="4">
    <location>
        <begin position="1"/>
        <end position="62"/>
    </location>
</feature>
<evidence type="ECO:0000256" key="3">
    <source>
        <dbReference type="ARBA" id="ARBA00022946"/>
    </source>
</evidence>
<organism evidence="5 6">
    <name type="scientific">Genlisea aurea</name>
    <dbReference type="NCBI Taxonomy" id="192259"/>
    <lineage>
        <taxon>Eukaryota</taxon>
        <taxon>Viridiplantae</taxon>
        <taxon>Streptophyta</taxon>
        <taxon>Embryophyta</taxon>
        <taxon>Tracheophyta</taxon>
        <taxon>Spermatophyta</taxon>
        <taxon>Magnoliopsida</taxon>
        <taxon>eudicotyledons</taxon>
        <taxon>Gunneridae</taxon>
        <taxon>Pentapetalae</taxon>
        <taxon>asterids</taxon>
        <taxon>lamiids</taxon>
        <taxon>Lamiales</taxon>
        <taxon>Lentibulariaceae</taxon>
        <taxon>Genlisea</taxon>
    </lineage>
</organism>
<dbReference type="InterPro" id="IPR006843">
    <property type="entry name" value="PAP/fibrillin_dom"/>
</dbReference>
<keyword evidence="2" id="KW-0934">Plastid</keyword>
<evidence type="ECO:0000313" key="6">
    <source>
        <dbReference type="Proteomes" id="UP000015453"/>
    </source>
</evidence>
<reference evidence="5 6" key="1">
    <citation type="journal article" date="2013" name="BMC Genomics">
        <title>The miniature genome of a carnivorous plant Genlisea aurea contains a low number of genes and short non-coding sequences.</title>
        <authorList>
            <person name="Leushkin E.V."/>
            <person name="Sutormin R.A."/>
            <person name="Nabieva E.R."/>
            <person name="Penin A.A."/>
            <person name="Kondrashov A.S."/>
            <person name="Logacheva M.D."/>
        </authorList>
    </citation>
    <scope>NUCLEOTIDE SEQUENCE [LARGE SCALE GENOMIC DNA]</scope>
</reference>
<dbReference type="OrthoDB" id="1881000at2759"/>
<keyword evidence="6" id="KW-1185">Reference proteome</keyword>
<sequence>QRRRIAHFIELMEMLNPHPRPRSWLSMLPGKWRLLYSTGRHVGLTLRQPRTRVLIGDVYLKITNLSKPHATFSIESQIGFTVMLGKNWPHDKSGTGGRLAVSCPSKLRAGRRLYIRDDDDDDGGTAASAGRLRYSSTPDVRNSIMEKLSSKKWRRIVPEEKKLPPDSLPVSKLLAASSDVEIVMSIDGPLGSDVGTARDVVREVRVLIPPEMFDPSKIVCGTWVDSRLLVLRSVNGSALLFTRA</sequence>
<proteinExistence type="predicted"/>
<comment type="caution">
    <text evidence="5">The sequence shown here is derived from an EMBL/GenBank/DDBJ whole genome shotgun (WGS) entry which is preliminary data.</text>
</comment>
<feature type="non-terminal residue" evidence="5">
    <location>
        <position position="244"/>
    </location>
</feature>
<gene>
    <name evidence="5" type="ORF">M569_08335</name>
</gene>
<evidence type="ECO:0000259" key="4">
    <source>
        <dbReference type="Pfam" id="PF04755"/>
    </source>
</evidence>
<feature type="non-terminal residue" evidence="5">
    <location>
        <position position="1"/>
    </location>
</feature>
<dbReference type="Proteomes" id="UP000015453">
    <property type="component" value="Unassembled WGS sequence"/>
</dbReference>
<dbReference type="GO" id="GO:0009536">
    <property type="term" value="C:plastid"/>
    <property type="evidence" value="ECO:0007669"/>
    <property type="project" value="UniProtKB-SubCell"/>
</dbReference>
<evidence type="ECO:0000256" key="1">
    <source>
        <dbReference type="ARBA" id="ARBA00004474"/>
    </source>
</evidence>
<dbReference type="Pfam" id="PF04755">
    <property type="entry name" value="PAP_fibrillin"/>
    <property type="match status" value="1"/>
</dbReference>
<name>S8CHL2_9LAMI</name>
<keyword evidence="3" id="KW-0809">Transit peptide</keyword>
<comment type="subcellular location">
    <subcellularLocation>
        <location evidence="1">Plastid</location>
    </subcellularLocation>
</comment>
<dbReference type="EMBL" id="AUSU01003681">
    <property type="protein sequence ID" value="EPS66444.1"/>
    <property type="molecule type" value="Genomic_DNA"/>
</dbReference>
<evidence type="ECO:0000313" key="5">
    <source>
        <dbReference type="EMBL" id="EPS66444.1"/>
    </source>
</evidence>
<dbReference type="AlphaFoldDB" id="S8CHL2"/>
<evidence type="ECO:0000256" key="2">
    <source>
        <dbReference type="ARBA" id="ARBA00022640"/>
    </source>
</evidence>